<keyword evidence="1" id="KW-1185">Reference proteome</keyword>
<proteinExistence type="predicted"/>
<dbReference type="AlphaFoldDB" id="A0AAF3EGA6"/>
<dbReference type="Proteomes" id="UP000887575">
    <property type="component" value="Unassembled WGS sequence"/>
</dbReference>
<evidence type="ECO:0000313" key="1">
    <source>
        <dbReference type="Proteomes" id="UP000887575"/>
    </source>
</evidence>
<evidence type="ECO:0000313" key="2">
    <source>
        <dbReference type="WBParaSite" id="MBELARI_LOCUS12987"/>
    </source>
</evidence>
<sequence>MILDIKGEIDIYHTEVLYEMERFESYERELRGFVERNATVKSESLSRFEAILRIRQYLPQKSFNYTYRRFRFGWPLLN</sequence>
<name>A0AAF3EGA6_9BILA</name>
<dbReference type="WBParaSite" id="MBELARI_LOCUS12987">
    <property type="protein sequence ID" value="MBELARI_LOCUS12987"/>
    <property type="gene ID" value="MBELARI_LOCUS12987"/>
</dbReference>
<accession>A0AAF3EGA6</accession>
<reference evidence="2" key="1">
    <citation type="submission" date="2024-02" db="UniProtKB">
        <authorList>
            <consortium name="WormBaseParasite"/>
        </authorList>
    </citation>
    <scope>IDENTIFICATION</scope>
</reference>
<protein>
    <submittedName>
        <fullName evidence="2">Uncharacterized protein</fullName>
    </submittedName>
</protein>
<organism evidence="1 2">
    <name type="scientific">Mesorhabditis belari</name>
    <dbReference type="NCBI Taxonomy" id="2138241"/>
    <lineage>
        <taxon>Eukaryota</taxon>
        <taxon>Metazoa</taxon>
        <taxon>Ecdysozoa</taxon>
        <taxon>Nematoda</taxon>
        <taxon>Chromadorea</taxon>
        <taxon>Rhabditida</taxon>
        <taxon>Rhabditina</taxon>
        <taxon>Rhabditomorpha</taxon>
        <taxon>Rhabditoidea</taxon>
        <taxon>Rhabditidae</taxon>
        <taxon>Mesorhabditinae</taxon>
        <taxon>Mesorhabditis</taxon>
    </lineage>
</organism>